<evidence type="ECO:0000256" key="1">
    <source>
        <dbReference type="ARBA" id="ARBA00004196"/>
    </source>
</evidence>
<dbReference type="RefSeq" id="WP_015811076.1">
    <property type="nucleotide sequence ID" value="NC_013037.1"/>
</dbReference>
<proteinExistence type="predicted"/>
<feature type="signal peptide" evidence="4">
    <location>
        <begin position="1"/>
        <end position="19"/>
    </location>
</feature>
<dbReference type="STRING" id="471854.Dfer_1579"/>
<keyword evidence="7" id="KW-1185">Reference proteome</keyword>
<dbReference type="PANTHER" id="PTHR31018">
    <property type="entry name" value="SPORULATION-SPECIFIC PROTEIN-RELATED"/>
    <property type="match status" value="1"/>
</dbReference>
<gene>
    <name evidence="6" type="ordered locus">Dfer_1579</name>
</gene>
<dbReference type="InterPro" id="IPR032675">
    <property type="entry name" value="LRR_dom_sf"/>
</dbReference>
<dbReference type="Proteomes" id="UP000002011">
    <property type="component" value="Chromosome"/>
</dbReference>
<evidence type="ECO:0000313" key="7">
    <source>
        <dbReference type="Proteomes" id="UP000002011"/>
    </source>
</evidence>
<dbReference type="Gene3D" id="3.80.10.10">
    <property type="entry name" value="Ribonuclease Inhibitor"/>
    <property type="match status" value="1"/>
</dbReference>
<reference evidence="6 7" key="1">
    <citation type="journal article" date="2009" name="Stand. Genomic Sci.">
        <title>Complete genome sequence of Dyadobacter fermentans type strain (NS114).</title>
        <authorList>
            <person name="Lang E."/>
            <person name="Lapidus A."/>
            <person name="Chertkov O."/>
            <person name="Brettin T."/>
            <person name="Detter J.C."/>
            <person name="Han C."/>
            <person name="Copeland A."/>
            <person name="Glavina Del Rio T."/>
            <person name="Nolan M."/>
            <person name="Chen F."/>
            <person name="Lucas S."/>
            <person name="Tice H."/>
            <person name="Cheng J.F."/>
            <person name="Land M."/>
            <person name="Hauser L."/>
            <person name="Chang Y.J."/>
            <person name="Jeffries C.D."/>
            <person name="Kopitz M."/>
            <person name="Bruce D."/>
            <person name="Goodwin L."/>
            <person name="Pitluck S."/>
            <person name="Ovchinnikova G."/>
            <person name="Pati A."/>
            <person name="Ivanova N."/>
            <person name="Mavrommatis K."/>
            <person name="Chen A."/>
            <person name="Palaniappan K."/>
            <person name="Chain P."/>
            <person name="Bristow J."/>
            <person name="Eisen J.A."/>
            <person name="Markowitz V."/>
            <person name="Hugenholtz P."/>
            <person name="Goker M."/>
            <person name="Rohde M."/>
            <person name="Kyrpides N.C."/>
            <person name="Klenk H.P."/>
        </authorList>
    </citation>
    <scope>NUCLEOTIDE SEQUENCE [LARGE SCALE GENOMIC DNA]</scope>
    <source>
        <strain evidence="7">ATCC 700827 / DSM 18053 / CIP 107007 / KCTC 52180 / NS114</strain>
    </source>
</reference>
<keyword evidence="2 4" id="KW-0732">Signal</keyword>
<feature type="domain" description="Secretion system C-terminal sorting" evidence="5">
    <location>
        <begin position="323"/>
        <end position="386"/>
    </location>
</feature>
<dbReference type="OrthoDB" id="868831at2"/>
<dbReference type="Pfam" id="PF18962">
    <property type="entry name" value="Por_Secre_tail"/>
    <property type="match status" value="1"/>
</dbReference>
<protein>
    <recommendedName>
        <fullName evidence="5">Secretion system C-terminal sorting domain-containing protein</fullName>
    </recommendedName>
</protein>
<evidence type="ECO:0000256" key="2">
    <source>
        <dbReference type="ARBA" id="ARBA00022729"/>
    </source>
</evidence>
<dbReference type="NCBIfam" id="TIGR04183">
    <property type="entry name" value="Por_Secre_tail"/>
    <property type="match status" value="1"/>
</dbReference>
<evidence type="ECO:0000313" key="6">
    <source>
        <dbReference type="EMBL" id="ACT92822.1"/>
    </source>
</evidence>
<comment type="subcellular location">
    <subcellularLocation>
        <location evidence="1">Cell envelope</location>
    </subcellularLocation>
</comment>
<dbReference type="AlphaFoldDB" id="C6VSK0"/>
<sequence length="394" mass="43084">MKNLYLILSLVLFSKLAFAQCPTTEIQFTTQQQIDNFAINYPLCTDASNFNLYISGNDITNVDGFINLTKIKEIGIFTAPNLANLEGLANITAAGGIQISGPNLLSGSLEDLEYLQTAGYLVVIGSNWTTLTIPQNLEQIENFVVLGYNSLLTNISSLSSLPAVSGRVDIYQNPLLSDCLSEIVCKGVEIIPGKFPESTVNDNGAGCNTNAEILANCEQNLPVDLASFETMTEGKTAVLTWVTTSETNSSHFDIQRSANGINWKTLGTVAAQQDSKNILIYKYVDKSPRPGNNYYRLKMVDLDRTYAYSSVQATYVNQPIGIIYPNPVEDRLVITGGENQNKAIVKIYDAAGKVVLTTQYTHEGIPVEKLGTGIYTATFEGKDVEISTFKFVKK</sequence>
<dbReference type="eggNOG" id="COG4886">
    <property type="taxonomic scope" value="Bacteria"/>
</dbReference>
<name>C6VSK0_DYAFD</name>
<dbReference type="HOGENOM" id="CLU_673926_0_0_10"/>
<dbReference type="KEGG" id="dfe:Dfer_1579"/>
<evidence type="ECO:0000256" key="3">
    <source>
        <dbReference type="ARBA" id="ARBA00023180"/>
    </source>
</evidence>
<dbReference type="GO" id="GO:0030313">
    <property type="term" value="C:cell envelope"/>
    <property type="evidence" value="ECO:0007669"/>
    <property type="project" value="UniProtKB-SubCell"/>
</dbReference>
<evidence type="ECO:0000256" key="4">
    <source>
        <dbReference type="SAM" id="SignalP"/>
    </source>
</evidence>
<organism evidence="6 7">
    <name type="scientific">Dyadobacter fermentans (strain ATCC 700827 / DSM 18053 / CIP 107007 / KCTC 52180 / NS114)</name>
    <dbReference type="NCBI Taxonomy" id="471854"/>
    <lineage>
        <taxon>Bacteria</taxon>
        <taxon>Pseudomonadati</taxon>
        <taxon>Bacteroidota</taxon>
        <taxon>Cytophagia</taxon>
        <taxon>Cytophagales</taxon>
        <taxon>Spirosomataceae</taxon>
        <taxon>Dyadobacter</taxon>
    </lineage>
</organism>
<dbReference type="InterPro" id="IPR026444">
    <property type="entry name" value="Secre_tail"/>
</dbReference>
<evidence type="ECO:0000259" key="5">
    <source>
        <dbReference type="Pfam" id="PF18962"/>
    </source>
</evidence>
<dbReference type="PANTHER" id="PTHR31018:SF3">
    <property type="entry name" value="RECEPTOR PROTEIN-TYROSINE KINASE"/>
    <property type="match status" value="1"/>
</dbReference>
<keyword evidence="3" id="KW-0325">Glycoprotein</keyword>
<feature type="chain" id="PRO_5002971693" description="Secretion system C-terminal sorting domain-containing protein" evidence="4">
    <location>
        <begin position="20"/>
        <end position="394"/>
    </location>
</feature>
<dbReference type="EMBL" id="CP001619">
    <property type="protein sequence ID" value="ACT92822.1"/>
    <property type="molecule type" value="Genomic_DNA"/>
</dbReference>
<accession>C6VSK0</accession>
<dbReference type="InterPro" id="IPR051648">
    <property type="entry name" value="CWI-Assembly_Regulator"/>
</dbReference>